<dbReference type="Proteomes" id="UP000663866">
    <property type="component" value="Unassembled WGS sequence"/>
</dbReference>
<dbReference type="AlphaFoldDB" id="A0A816ZTT7"/>
<sequence>MTTKTLVRAGVQLLLRGSNRQSANVETCIFLDKLLKCLNNHHQKINNKSKDEKELPSSSHSKYVTHRATYDQVRVDLPSKSERRQIIESLCKAYDPTNEQSRPFDARIW</sequence>
<reference evidence="1" key="1">
    <citation type="submission" date="2021-02" db="EMBL/GenBank/DDBJ databases">
        <authorList>
            <person name="Nowell W R."/>
        </authorList>
    </citation>
    <scope>NUCLEOTIDE SEQUENCE</scope>
</reference>
<keyword evidence="4" id="KW-1185">Reference proteome</keyword>
<organism evidence="1 3">
    <name type="scientific">Rotaria magnacalcarata</name>
    <dbReference type="NCBI Taxonomy" id="392030"/>
    <lineage>
        <taxon>Eukaryota</taxon>
        <taxon>Metazoa</taxon>
        <taxon>Spiralia</taxon>
        <taxon>Gnathifera</taxon>
        <taxon>Rotifera</taxon>
        <taxon>Eurotatoria</taxon>
        <taxon>Bdelloidea</taxon>
        <taxon>Philodinida</taxon>
        <taxon>Philodinidae</taxon>
        <taxon>Rotaria</taxon>
    </lineage>
</organism>
<comment type="caution">
    <text evidence="1">The sequence shown here is derived from an EMBL/GenBank/DDBJ whole genome shotgun (WGS) entry which is preliminary data.</text>
</comment>
<gene>
    <name evidence="2" type="ORF">OVN521_LOCUS40588</name>
    <name evidence="1" type="ORF">WKI299_LOCUS35711</name>
</gene>
<protein>
    <submittedName>
        <fullName evidence="1">Uncharacterized protein</fullName>
    </submittedName>
</protein>
<evidence type="ECO:0000313" key="4">
    <source>
        <dbReference type="Proteomes" id="UP000663866"/>
    </source>
</evidence>
<accession>A0A816ZTT7</accession>
<dbReference type="EMBL" id="CAJOBG010052932">
    <property type="protein sequence ID" value="CAF4498201.1"/>
    <property type="molecule type" value="Genomic_DNA"/>
</dbReference>
<dbReference type="EMBL" id="CAJNRF010017169">
    <property type="protein sequence ID" value="CAF2224837.1"/>
    <property type="molecule type" value="Genomic_DNA"/>
</dbReference>
<evidence type="ECO:0000313" key="2">
    <source>
        <dbReference type="EMBL" id="CAF4498201.1"/>
    </source>
</evidence>
<dbReference type="Proteomes" id="UP000663856">
    <property type="component" value="Unassembled WGS sequence"/>
</dbReference>
<evidence type="ECO:0000313" key="3">
    <source>
        <dbReference type="Proteomes" id="UP000663856"/>
    </source>
</evidence>
<name>A0A816ZTT7_9BILA</name>
<evidence type="ECO:0000313" key="1">
    <source>
        <dbReference type="EMBL" id="CAF2224837.1"/>
    </source>
</evidence>
<proteinExistence type="predicted"/>